<sequence length="613" mass="67570">MHTSTRGVPDQKMTKEEKKIIFASSLGTIFEWYDFYLYGALALILAQQFFTDLDSTTGFIFALLAFSAGFIVRPFGALVFGRLGDRVGRKYTFLITILIMGISTFLVGLLPNYNAIGIAAPIMLIILRLIQGLALGGEYGGAVTYVAEYAPQHKRGAYTAWIQITATTGLLLSLLVILSVRTLLGEEAFSAWGWRIPFLFSFILLFVSVWVRLSMSEPPAFKKLKEAGKLSKAPIFESLGQWKNLKLILLALFGLTMGQAVIWYTGQFYSLFFLTQALKVESATASILVACALLIGLPFFILFGYLSDRVGRKPIIILGGILAAVTYIPIYHALTYAANPQLATVLKQSPIVLSVDPSECSLQFDPIGRKTLESSCDIAKKLLATNAVNYSIEHLPHGENAKILVGHTLIQGFSPLHITEESIFAAQGIAQQNQFKAMQQLELAEQNGDRKAILLAQREQALTAKTLDDFTKDAKATAIKVMETDFRNQVSAALIEAQYPTKADPKEMNKPLIVLLLSLLVIYVGMMYAPIAAALVEMFATKIRYTSVSLPYHIGNGWFGGLLPTISFAIVAQTGNIYNGLWFPIIVAVICVIICALFIQETKNIDIFKDDYK</sequence>
<feature type="transmembrane region" description="Helical" evidence="7">
    <location>
        <begin position="192"/>
        <end position="213"/>
    </location>
</feature>
<keyword evidence="5 7" id="KW-1133">Transmembrane helix</keyword>
<gene>
    <name evidence="9" type="ORF">ACFODO_05035</name>
</gene>
<feature type="transmembrane region" description="Helical" evidence="7">
    <location>
        <begin position="285"/>
        <end position="306"/>
    </location>
</feature>
<reference evidence="10" key="1">
    <citation type="journal article" date="2019" name="Int. J. Syst. Evol. Microbiol.">
        <title>The Global Catalogue of Microorganisms (GCM) 10K type strain sequencing project: providing services to taxonomists for standard genome sequencing and annotation.</title>
        <authorList>
            <consortium name="The Broad Institute Genomics Platform"/>
            <consortium name="The Broad Institute Genome Sequencing Center for Infectious Disease"/>
            <person name="Wu L."/>
            <person name="Ma J."/>
        </authorList>
    </citation>
    <scope>NUCLEOTIDE SEQUENCE [LARGE SCALE GENOMIC DNA]</scope>
    <source>
        <strain evidence="10">KCTC 62575</strain>
    </source>
</reference>
<organism evidence="9 10">
    <name type="scientific">Acinetobacter sichuanensis</name>
    <dbReference type="NCBI Taxonomy" id="2136183"/>
    <lineage>
        <taxon>Bacteria</taxon>
        <taxon>Pseudomonadati</taxon>
        <taxon>Pseudomonadota</taxon>
        <taxon>Gammaproteobacteria</taxon>
        <taxon>Moraxellales</taxon>
        <taxon>Moraxellaceae</taxon>
        <taxon>Acinetobacter</taxon>
    </lineage>
</organism>
<dbReference type="InterPro" id="IPR036259">
    <property type="entry name" value="MFS_trans_sf"/>
</dbReference>
<feature type="transmembrane region" description="Helical" evidence="7">
    <location>
        <begin position="512"/>
        <end position="536"/>
    </location>
</feature>
<dbReference type="InterPro" id="IPR020846">
    <property type="entry name" value="MFS_dom"/>
</dbReference>
<evidence type="ECO:0000256" key="2">
    <source>
        <dbReference type="ARBA" id="ARBA00022448"/>
    </source>
</evidence>
<dbReference type="InterPro" id="IPR005828">
    <property type="entry name" value="MFS_sugar_transport-like"/>
</dbReference>
<keyword evidence="4 7" id="KW-0812">Transmembrane</keyword>
<feature type="transmembrane region" description="Helical" evidence="7">
    <location>
        <begin position="158"/>
        <end position="180"/>
    </location>
</feature>
<feature type="transmembrane region" description="Helical" evidence="7">
    <location>
        <begin position="557"/>
        <end position="575"/>
    </location>
</feature>
<feature type="transmembrane region" description="Helical" evidence="7">
    <location>
        <begin position="581"/>
        <end position="599"/>
    </location>
</feature>
<feature type="transmembrane region" description="Helical" evidence="7">
    <location>
        <begin position="116"/>
        <end position="137"/>
    </location>
</feature>
<dbReference type="RefSeq" id="WP_228198976.1">
    <property type="nucleotide sequence ID" value="NZ_JBHRSF010000007.1"/>
</dbReference>
<feature type="transmembrane region" description="Helical" evidence="7">
    <location>
        <begin position="20"/>
        <end position="46"/>
    </location>
</feature>
<dbReference type="SUPFAM" id="SSF103473">
    <property type="entry name" value="MFS general substrate transporter"/>
    <property type="match status" value="2"/>
</dbReference>
<name>A0ABV7BCU8_9GAMM</name>
<comment type="subcellular location">
    <subcellularLocation>
        <location evidence="1">Cell membrane</location>
        <topology evidence="1">Multi-pass membrane protein</topology>
    </subcellularLocation>
</comment>
<feature type="transmembrane region" description="Helical" evidence="7">
    <location>
        <begin position="247"/>
        <end position="265"/>
    </location>
</feature>
<evidence type="ECO:0000256" key="3">
    <source>
        <dbReference type="ARBA" id="ARBA00022475"/>
    </source>
</evidence>
<feature type="transmembrane region" description="Helical" evidence="7">
    <location>
        <begin position="91"/>
        <end position="110"/>
    </location>
</feature>
<evidence type="ECO:0000256" key="4">
    <source>
        <dbReference type="ARBA" id="ARBA00022692"/>
    </source>
</evidence>
<accession>A0ABV7BCU8</accession>
<dbReference type="PANTHER" id="PTHR43045:SF7">
    <property type="entry name" value="MAJOR FACILITATOR SUPERFAMILY TRANSPORTER"/>
    <property type="match status" value="1"/>
</dbReference>
<dbReference type="PANTHER" id="PTHR43045">
    <property type="entry name" value="SHIKIMATE TRANSPORTER"/>
    <property type="match status" value="1"/>
</dbReference>
<dbReference type="EMBL" id="JBHRSF010000007">
    <property type="protein sequence ID" value="MFC2994648.1"/>
    <property type="molecule type" value="Genomic_DNA"/>
</dbReference>
<dbReference type="Proteomes" id="UP001595455">
    <property type="component" value="Unassembled WGS sequence"/>
</dbReference>
<dbReference type="Gene3D" id="1.20.1250.20">
    <property type="entry name" value="MFS general substrate transporter like domains"/>
    <property type="match status" value="2"/>
</dbReference>
<evidence type="ECO:0000313" key="10">
    <source>
        <dbReference type="Proteomes" id="UP001595455"/>
    </source>
</evidence>
<evidence type="ECO:0000313" key="9">
    <source>
        <dbReference type="EMBL" id="MFC2994648.1"/>
    </source>
</evidence>
<evidence type="ECO:0000256" key="5">
    <source>
        <dbReference type="ARBA" id="ARBA00022989"/>
    </source>
</evidence>
<keyword evidence="2" id="KW-0813">Transport</keyword>
<dbReference type="PROSITE" id="PS50850">
    <property type="entry name" value="MFS"/>
    <property type="match status" value="1"/>
</dbReference>
<feature type="domain" description="Major facilitator superfamily (MFS) profile" evidence="8">
    <location>
        <begin position="20"/>
        <end position="603"/>
    </location>
</feature>
<keyword evidence="3" id="KW-1003">Cell membrane</keyword>
<evidence type="ECO:0000256" key="7">
    <source>
        <dbReference type="SAM" id="Phobius"/>
    </source>
</evidence>
<dbReference type="Pfam" id="PF00083">
    <property type="entry name" value="Sugar_tr"/>
    <property type="match status" value="1"/>
</dbReference>
<feature type="transmembrane region" description="Helical" evidence="7">
    <location>
        <begin position="58"/>
        <end position="79"/>
    </location>
</feature>
<evidence type="ECO:0000259" key="8">
    <source>
        <dbReference type="PROSITE" id="PS50850"/>
    </source>
</evidence>
<dbReference type="PROSITE" id="PS00217">
    <property type="entry name" value="SUGAR_TRANSPORT_2"/>
    <property type="match status" value="1"/>
</dbReference>
<protein>
    <submittedName>
        <fullName evidence="9">MFS transporter</fullName>
    </submittedName>
</protein>
<proteinExistence type="predicted"/>
<comment type="caution">
    <text evidence="9">The sequence shown here is derived from an EMBL/GenBank/DDBJ whole genome shotgun (WGS) entry which is preliminary data.</text>
</comment>
<feature type="transmembrane region" description="Helical" evidence="7">
    <location>
        <begin position="315"/>
        <end position="334"/>
    </location>
</feature>
<keyword evidence="6 7" id="KW-0472">Membrane</keyword>
<dbReference type="InterPro" id="IPR005829">
    <property type="entry name" value="Sugar_transporter_CS"/>
</dbReference>
<keyword evidence="10" id="KW-1185">Reference proteome</keyword>
<evidence type="ECO:0000256" key="6">
    <source>
        <dbReference type="ARBA" id="ARBA00023136"/>
    </source>
</evidence>
<evidence type="ECO:0000256" key="1">
    <source>
        <dbReference type="ARBA" id="ARBA00004651"/>
    </source>
</evidence>